<comment type="caution">
    <text evidence="1">The sequence shown here is derived from an EMBL/GenBank/DDBJ whole genome shotgun (WGS) entry which is preliminary data.</text>
</comment>
<dbReference type="Proteomes" id="UP000467841">
    <property type="component" value="Unassembled WGS sequence"/>
</dbReference>
<reference evidence="1" key="1">
    <citation type="submission" date="2020-01" db="EMBL/GenBank/DDBJ databases">
        <authorList>
            <person name="Mishra B."/>
        </authorList>
    </citation>
    <scope>NUCLEOTIDE SEQUENCE [LARGE SCALE GENOMIC DNA]</scope>
</reference>
<name>A0A6D2HUH0_9BRAS</name>
<sequence>MNLFNAAIRPVSLWISLEDVGDGRSRIAEICFGFASIPRWVTTYPRNSRGDGECAFRGVQLHPVFLQDSETFVVVLDVIFGLADLTSMSSI</sequence>
<organism evidence="1 2">
    <name type="scientific">Microthlaspi erraticum</name>
    <dbReference type="NCBI Taxonomy" id="1685480"/>
    <lineage>
        <taxon>Eukaryota</taxon>
        <taxon>Viridiplantae</taxon>
        <taxon>Streptophyta</taxon>
        <taxon>Embryophyta</taxon>
        <taxon>Tracheophyta</taxon>
        <taxon>Spermatophyta</taxon>
        <taxon>Magnoliopsida</taxon>
        <taxon>eudicotyledons</taxon>
        <taxon>Gunneridae</taxon>
        <taxon>Pentapetalae</taxon>
        <taxon>rosids</taxon>
        <taxon>malvids</taxon>
        <taxon>Brassicales</taxon>
        <taxon>Brassicaceae</taxon>
        <taxon>Coluteocarpeae</taxon>
        <taxon>Microthlaspi</taxon>
    </lineage>
</organism>
<accession>A0A6D2HUH0</accession>
<dbReference type="EMBL" id="CACVBM020000255">
    <property type="protein sequence ID" value="CAA7016836.1"/>
    <property type="molecule type" value="Genomic_DNA"/>
</dbReference>
<dbReference type="AlphaFoldDB" id="A0A6D2HUH0"/>
<gene>
    <name evidence="1" type="ORF">MERR_LOCUS4071</name>
</gene>
<evidence type="ECO:0000313" key="2">
    <source>
        <dbReference type="Proteomes" id="UP000467841"/>
    </source>
</evidence>
<proteinExistence type="predicted"/>
<protein>
    <submittedName>
        <fullName evidence="1">Uncharacterized protein</fullName>
    </submittedName>
</protein>
<keyword evidence="2" id="KW-1185">Reference proteome</keyword>
<evidence type="ECO:0000313" key="1">
    <source>
        <dbReference type="EMBL" id="CAA7016836.1"/>
    </source>
</evidence>